<dbReference type="FunFam" id="3.40.20.10:FF:000016">
    <property type="entry name" value="supervillin isoform X2"/>
    <property type="match status" value="1"/>
</dbReference>
<dbReference type="InterPro" id="IPR036886">
    <property type="entry name" value="Villin_headpiece_dom_sf"/>
</dbReference>
<evidence type="ECO:0000256" key="2">
    <source>
        <dbReference type="ARBA" id="ARBA00004214"/>
    </source>
</evidence>
<evidence type="ECO:0000256" key="21">
    <source>
        <dbReference type="ARBA" id="ARBA00062243"/>
    </source>
</evidence>
<evidence type="ECO:0000256" key="17">
    <source>
        <dbReference type="ARBA" id="ARBA00023212"/>
    </source>
</evidence>
<evidence type="ECO:0000256" key="10">
    <source>
        <dbReference type="ARBA" id="ARBA00022490"/>
    </source>
</evidence>
<evidence type="ECO:0000256" key="13">
    <source>
        <dbReference type="ARBA" id="ARBA00022837"/>
    </source>
</evidence>
<dbReference type="GO" id="GO:0032154">
    <property type="term" value="C:cleavage furrow"/>
    <property type="evidence" value="ECO:0007669"/>
    <property type="project" value="UniProtKB-SubCell"/>
</dbReference>
<dbReference type="GO" id="GO:0002102">
    <property type="term" value="C:podosome"/>
    <property type="evidence" value="ECO:0007669"/>
    <property type="project" value="UniProtKB-SubCell"/>
</dbReference>
<dbReference type="InterPro" id="IPR029006">
    <property type="entry name" value="ADF-H/Gelsolin-like_dom_sf"/>
</dbReference>
<comment type="function">
    <text evidence="19">Forms a high-affinity link between the actin cytoskeleton and the membrane. Is among the first costameric proteins to assemble during myogenesis and it contributes to myogenic membrane structure and differentiation. Appears to be involved in myosin II assembly. May modulate myosin II regulation through MLCK during cell spreading, an initial step in cell migration. May play a role in invadopodial function.</text>
</comment>
<keyword evidence="16" id="KW-0009">Actin-binding</keyword>
<feature type="region of interest" description="Disordered" evidence="26">
    <location>
        <begin position="46"/>
        <end position="107"/>
    </location>
</feature>
<evidence type="ECO:0000256" key="16">
    <source>
        <dbReference type="ARBA" id="ARBA00023203"/>
    </source>
</evidence>
<feature type="compositionally biased region" description="Polar residues" evidence="26">
    <location>
        <begin position="762"/>
        <end position="778"/>
    </location>
</feature>
<evidence type="ECO:0000256" key="26">
    <source>
        <dbReference type="SAM" id="MobiDB-lite"/>
    </source>
</evidence>
<dbReference type="Gene3D" id="3.40.20.10">
    <property type="entry name" value="Severin"/>
    <property type="match status" value="5"/>
</dbReference>
<dbReference type="InterPro" id="IPR007123">
    <property type="entry name" value="Gelsolin-like_dom"/>
</dbReference>
<dbReference type="GO" id="GO:0051015">
    <property type="term" value="F:actin filament binding"/>
    <property type="evidence" value="ECO:0007669"/>
    <property type="project" value="InterPro"/>
</dbReference>
<evidence type="ECO:0000256" key="22">
    <source>
        <dbReference type="ARBA" id="ARBA00063352"/>
    </source>
</evidence>
<evidence type="ECO:0000256" key="15">
    <source>
        <dbReference type="ARBA" id="ARBA00023136"/>
    </source>
</evidence>
<dbReference type="CDD" id="cd11280">
    <property type="entry name" value="gelsolin_like"/>
    <property type="match status" value="1"/>
</dbReference>
<evidence type="ECO:0000313" key="28">
    <source>
        <dbReference type="Ensembl" id="ENSCAFP00020034449.1"/>
    </source>
</evidence>
<dbReference type="GO" id="GO:0043034">
    <property type="term" value="C:costamere"/>
    <property type="evidence" value="ECO:0007669"/>
    <property type="project" value="UniProtKB-ARBA"/>
</dbReference>
<keyword evidence="18" id="KW-0966">Cell projection</keyword>
<dbReference type="PRINTS" id="PR00597">
    <property type="entry name" value="GELSOLIN"/>
</dbReference>
<keyword evidence="29" id="KW-1185">Reference proteome</keyword>
<feature type="region of interest" description="Disordered" evidence="26">
    <location>
        <begin position="411"/>
        <end position="442"/>
    </location>
</feature>
<dbReference type="Gene3D" id="1.10.950.10">
    <property type="entry name" value="Villin headpiece domain"/>
    <property type="match status" value="1"/>
</dbReference>
<organism evidence="28 29">
    <name type="scientific">Canis lupus dingo</name>
    <name type="common">dingo</name>
    <dbReference type="NCBI Taxonomy" id="286419"/>
    <lineage>
        <taxon>Eukaryota</taxon>
        <taxon>Metazoa</taxon>
        <taxon>Chordata</taxon>
        <taxon>Craniata</taxon>
        <taxon>Vertebrata</taxon>
        <taxon>Euteleostomi</taxon>
        <taxon>Mammalia</taxon>
        <taxon>Eutheria</taxon>
        <taxon>Laurasiatheria</taxon>
        <taxon>Carnivora</taxon>
        <taxon>Caniformia</taxon>
        <taxon>Canidae</taxon>
        <taxon>Canis</taxon>
    </lineage>
</organism>
<keyword evidence="11" id="KW-0597">Phosphoprotein</keyword>
<dbReference type="PROSITE" id="PS51089">
    <property type="entry name" value="HP"/>
    <property type="match status" value="1"/>
</dbReference>
<feature type="compositionally biased region" description="Basic and acidic residues" evidence="26">
    <location>
        <begin position="285"/>
        <end position="296"/>
    </location>
</feature>
<feature type="compositionally biased region" description="Polar residues" evidence="26">
    <location>
        <begin position="301"/>
        <end position="310"/>
    </location>
</feature>
<dbReference type="SUPFAM" id="SSF55753">
    <property type="entry name" value="Actin depolymerizing proteins"/>
    <property type="match status" value="5"/>
</dbReference>
<evidence type="ECO:0000256" key="12">
    <source>
        <dbReference type="ARBA" id="ARBA00022737"/>
    </source>
</evidence>
<protein>
    <recommendedName>
        <fullName evidence="23">Supervillin</fullName>
    </recommendedName>
    <alternativeName>
        <fullName evidence="24">Archvillin</fullName>
    </alternativeName>
    <alternativeName>
        <fullName evidence="25">p205/p250</fullName>
    </alternativeName>
</protein>
<dbReference type="FunFam" id="3.40.20.10:FF:000017">
    <property type="entry name" value="Supervillin"/>
    <property type="match status" value="1"/>
</dbReference>
<dbReference type="InterPro" id="IPR003128">
    <property type="entry name" value="Villin_headpiece"/>
</dbReference>
<dbReference type="Pfam" id="PF00626">
    <property type="entry name" value="Gelsolin"/>
    <property type="match status" value="1"/>
</dbReference>
<feature type="region of interest" description="Disordered" evidence="26">
    <location>
        <begin position="136"/>
        <end position="358"/>
    </location>
</feature>
<dbReference type="FunFam" id="1.10.950.10:FF:000003">
    <property type="entry name" value="supervillin isoform X2"/>
    <property type="match status" value="1"/>
</dbReference>
<feature type="region of interest" description="Disordered" evidence="26">
    <location>
        <begin position="484"/>
        <end position="513"/>
    </location>
</feature>
<feature type="compositionally biased region" description="Basic and acidic residues" evidence="26">
    <location>
        <begin position="783"/>
        <end position="792"/>
    </location>
</feature>
<evidence type="ECO:0000256" key="23">
    <source>
        <dbReference type="ARBA" id="ARBA00069763"/>
    </source>
</evidence>
<gene>
    <name evidence="28" type="primary">SVIL</name>
</gene>
<feature type="compositionally biased region" description="Low complexity" evidence="26">
    <location>
        <begin position="256"/>
        <end position="272"/>
    </location>
</feature>
<dbReference type="CDD" id="cd11293">
    <property type="entry name" value="gelsolin_S4_like"/>
    <property type="match status" value="1"/>
</dbReference>
<dbReference type="CDD" id="cd11289">
    <property type="entry name" value="gelsolin_S2_like"/>
    <property type="match status" value="1"/>
</dbReference>
<dbReference type="PANTHER" id="PTHR11977:SF45">
    <property type="entry name" value="SUPERVILLIN"/>
    <property type="match status" value="1"/>
</dbReference>
<dbReference type="GeneTree" id="ENSGT00940000154653"/>
<dbReference type="GO" id="GO:0051014">
    <property type="term" value="P:actin filament severing"/>
    <property type="evidence" value="ECO:0007669"/>
    <property type="project" value="TreeGrafter"/>
</dbReference>
<accession>A0A8C0LQ92</accession>
<dbReference type="GO" id="GO:0030496">
    <property type="term" value="C:midbody"/>
    <property type="evidence" value="ECO:0007669"/>
    <property type="project" value="UniProtKB-SubCell"/>
</dbReference>
<comment type="similarity">
    <text evidence="7">Belongs to the villin/gelsolin family.</text>
</comment>
<keyword evidence="9" id="KW-0488">Methylation</keyword>
<keyword evidence="8" id="KW-1003">Cell membrane</keyword>
<feature type="domain" description="HP" evidence="27">
    <location>
        <begin position="1893"/>
        <end position="1956"/>
    </location>
</feature>
<reference evidence="28" key="2">
    <citation type="submission" date="2025-09" db="UniProtKB">
        <authorList>
            <consortium name="Ensembl"/>
        </authorList>
    </citation>
    <scope>IDENTIFICATION</scope>
</reference>
<dbReference type="SUPFAM" id="SSF47050">
    <property type="entry name" value="VHP, Villin headpiece domain"/>
    <property type="match status" value="1"/>
</dbReference>
<feature type="compositionally biased region" description="Basic and acidic residues" evidence="26">
    <location>
        <begin position="342"/>
        <end position="351"/>
    </location>
</feature>
<keyword evidence="10" id="KW-0963">Cytoplasm</keyword>
<evidence type="ECO:0000259" key="27">
    <source>
        <dbReference type="PROSITE" id="PS51089"/>
    </source>
</evidence>
<evidence type="ECO:0000256" key="3">
    <source>
        <dbReference type="ARBA" id="ARBA00004245"/>
    </source>
</evidence>
<dbReference type="SMART" id="SM00262">
    <property type="entry name" value="GEL"/>
    <property type="match status" value="5"/>
</dbReference>
<dbReference type="GO" id="GO:0005546">
    <property type="term" value="F:phosphatidylinositol-4,5-bisphosphate binding"/>
    <property type="evidence" value="ECO:0007669"/>
    <property type="project" value="TreeGrafter"/>
</dbReference>
<dbReference type="Pfam" id="PF02209">
    <property type="entry name" value="VHP"/>
    <property type="match status" value="1"/>
</dbReference>
<evidence type="ECO:0000256" key="25">
    <source>
        <dbReference type="ARBA" id="ARBA00082677"/>
    </source>
</evidence>
<keyword evidence="15" id="KW-0472">Membrane</keyword>
<feature type="compositionally biased region" description="Basic and acidic residues" evidence="26">
    <location>
        <begin position="493"/>
        <end position="505"/>
    </location>
</feature>
<dbReference type="InterPro" id="IPR007122">
    <property type="entry name" value="Villin/Gelsolin"/>
</dbReference>
<feature type="compositionally biased region" description="Basic and acidic residues" evidence="26">
    <location>
        <begin position="427"/>
        <end position="437"/>
    </location>
</feature>
<comment type="function">
    <text evidence="20">May be involved in modulation of focal adhesions. Supervillin-mediated down-regulation of focal adhesions involves binding to TRIP6. Plays a role in cytokinesis through KIF14 interaction.</text>
</comment>
<dbReference type="PANTHER" id="PTHR11977">
    <property type="entry name" value="VILLIN"/>
    <property type="match status" value="1"/>
</dbReference>
<keyword evidence="12" id="KW-0677">Repeat</keyword>
<dbReference type="FunFam" id="3.40.20.10:FF:000015">
    <property type="entry name" value="supervillin isoform X2"/>
    <property type="match status" value="1"/>
</dbReference>
<evidence type="ECO:0000256" key="4">
    <source>
        <dbReference type="ARBA" id="ARBA00004264"/>
    </source>
</evidence>
<evidence type="ECO:0000256" key="19">
    <source>
        <dbReference type="ARBA" id="ARBA00054035"/>
    </source>
</evidence>
<reference evidence="28" key="1">
    <citation type="submission" date="2025-08" db="UniProtKB">
        <authorList>
            <consortium name="Ensembl"/>
        </authorList>
    </citation>
    <scope>IDENTIFICATION</scope>
</reference>
<evidence type="ECO:0000256" key="14">
    <source>
        <dbReference type="ARBA" id="ARBA00022949"/>
    </source>
</evidence>
<dbReference type="FunFam" id="3.40.20.10:FF:000013">
    <property type="entry name" value="supervillin isoform X1"/>
    <property type="match status" value="1"/>
</dbReference>
<keyword evidence="14" id="KW-0965">Cell junction</keyword>
<feature type="compositionally biased region" description="Basic and acidic residues" evidence="26">
    <location>
        <begin position="148"/>
        <end position="166"/>
    </location>
</feature>
<dbReference type="FunFam" id="3.40.20.10:FF:000022">
    <property type="entry name" value="supervillin isoform X2"/>
    <property type="match status" value="1"/>
</dbReference>
<evidence type="ECO:0000256" key="11">
    <source>
        <dbReference type="ARBA" id="ARBA00022553"/>
    </source>
</evidence>
<dbReference type="GO" id="GO:0042995">
    <property type="term" value="C:cell projection"/>
    <property type="evidence" value="ECO:0007669"/>
    <property type="project" value="UniProtKB-SubCell"/>
</dbReference>
<dbReference type="GO" id="GO:0051016">
    <property type="term" value="P:barbed-end actin filament capping"/>
    <property type="evidence" value="ECO:0007669"/>
    <property type="project" value="TreeGrafter"/>
</dbReference>
<evidence type="ECO:0000256" key="7">
    <source>
        <dbReference type="ARBA" id="ARBA00008418"/>
    </source>
</evidence>
<evidence type="ECO:0000256" key="18">
    <source>
        <dbReference type="ARBA" id="ARBA00023273"/>
    </source>
</evidence>
<dbReference type="SMART" id="SM00153">
    <property type="entry name" value="VHP"/>
    <property type="match status" value="1"/>
</dbReference>
<evidence type="ECO:0000256" key="8">
    <source>
        <dbReference type="ARBA" id="ARBA00022475"/>
    </source>
</evidence>
<keyword evidence="17" id="KW-0206">Cytoskeleton</keyword>
<evidence type="ECO:0000313" key="29">
    <source>
        <dbReference type="Proteomes" id="UP000694391"/>
    </source>
</evidence>
<keyword evidence="13" id="KW-0106">Calcium</keyword>
<dbReference type="GO" id="GO:0005634">
    <property type="term" value="C:nucleus"/>
    <property type="evidence" value="ECO:0007669"/>
    <property type="project" value="UniProtKB-ARBA"/>
</dbReference>
<comment type="subunit">
    <text evidence="21">Associates with F-actin. Interacts with NEB. Interacts with MYH9. Interacts with MYLK. Interacts with TASOR.</text>
</comment>
<dbReference type="GO" id="GO:0008154">
    <property type="term" value="P:actin polymerization or depolymerization"/>
    <property type="evidence" value="ECO:0007669"/>
    <property type="project" value="TreeGrafter"/>
</dbReference>
<dbReference type="GO" id="GO:0061061">
    <property type="term" value="P:muscle structure development"/>
    <property type="evidence" value="ECO:0007669"/>
    <property type="project" value="UniProtKB-ARBA"/>
</dbReference>
<evidence type="ECO:0000256" key="24">
    <source>
        <dbReference type="ARBA" id="ARBA00078566"/>
    </source>
</evidence>
<feature type="region of interest" description="Disordered" evidence="26">
    <location>
        <begin position="759"/>
        <end position="792"/>
    </location>
</feature>
<evidence type="ECO:0000256" key="6">
    <source>
        <dbReference type="ARBA" id="ARBA00004626"/>
    </source>
</evidence>
<evidence type="ECO:0000256" key="5">
    <source>
        <dbReference type="ARBA" id="ARBA00004413"/>
    </source>
</evidence>
<comment type="subunit">
    <text evidence="22">Interacts with TRIP6. Interacts with DYNLT1. Interacts with KIF14; at midbody during cytokinesis.</text>
</comment>
<name>A0A8C0LQ92_CANLU</name>
<dbReference type="Ensembl" id="ENSCAFT00020039775.1">
    <property type="protein sequence ID" value="ENSCAFP00020034449.1"/>
    <property type="gene ID" value="ENSCAFG00020026434.1"/>
</dbReference>
<dbReference type="Proteomes" id="UP000694391">
    <property type="component" value="Unplaced"/>
</dbReference>
<evidence type="ECO:0000256" key="20">
    <source>
        <dbReference type="ARBA" id="ARBA00060267"/>
    </source>
</evidence>
<sequence>MAHEVCFGILHRKERIARRLEGIETDTQPILLQSCTGLVTHRLLEEDTPRYMRATDPASPHTGRSNEDEDTSDSSAEKQTRSRLCTPSSGVHGEPSGGPAAPDTQALESKAERIARYKAERRRQLAEKYGIALDPEADAESQSRYSKSRKDAEAADKRAGKGDRQAEPGPEASSAHPRPCVREPRDHGLLAGDGLSDPDVLLGVENHRRAQEPGAGGPPRDPAPPAETASPCPFPGREGAFSEVPRSPRSPRSPRPTRSAAPASLGPSAADPPLAPEARASTGKPKHEWFLQKDSEGDTPSLINWPSSPSRVERSTEGVGLPTGVERERGSRKPRRYFSPGESRKTSERFRTQPITSTERKESDRLHLCFSNDVQFLFYGFFTDEEKVDERAKLSVAAKRLLFREMEKSFDEKNVPKRRSRNAAVEQRLRRLQDRSHTQPVTTEEVAIAATEPIPASCSVATHPVMARLPSPTVAKSTVQPARLQASAHHKALARDQANEGKDAAEQGEPDSSTLSLAEKLALFNKLSQPVSKAISTRNRIDMRQRRMNARYQTQPVTLGEVEQVQSGKLIPFSPTVNTSVSTMASTVTPMYAGDLRTKLPVDDRTSATDHKFPSLMENSDSPVRSILKSQVWQPLTEGSGNRGMLRELGETEGKRVLAGGDGGKKYGSFEEVEPPCPTLNRVWEGDSHKETKYAVPRKGSLELAHPPVAHLGDELKEFSVGKSIAQGSPDWTDRQPFEEKVDLENVTRRRFSLREFGEPASEQTGTAAGKTVTQTAAPMSWKQHDSVEPVQEKYPRNPCAMFAAGEIKVPAVEGILDSASKTMSIKERLALLKKSGEEDWKNRLSRKQEYGKASVSSSLHIQEAEQSLKKKEEGGFADDSAISNLLWEPVYASTYSPAIPAAHKHLSFVSINQRVTESRESQMTIEERKHLITVREEAWKTKGKGAANDSTQFTVAGRMVKKGLASPTAITPVASPICSKTRGTTPVSKPLEDIEARPDMQLESDLKLDRLETFLRRLNNKVGGMQETVLTVTGKSVKEVMKLDDDETFARFYRSMDYTVPRSPVELDEDFDVIFDPYAPKLTSSVAEHKRAVRPKRRVQASRNPLKMLAAREDLLQEYTEQRLNIAFMESKRMKVEKMSSNSNFSEVTLAGLASKENFSNISLRSVNLTEQNSNNSAVPYKKLMLLQIKGRRHVQTRLVEPRASSLNSGDCFLLLSPHYCFVWVGEFANVIEKAKASELASLIQTKRELGCRATYVQTIEEGINTHTHAAKDFWKLLGGQTSYQSAGDPKEDELYETAIIETNCIYRLMDDKLVPEDDYWGKIPKCSLLQSKEVLVFDFGSEVYVWHGKEVTLAQRKIAFQLAKHLWNGTFDYENCDINPLDPGECNPLIPRKGQGRPDWAIFGRLTEHNETILFKEKFLDWTELKRPNEKSAGELTQQKEDPRAEAKAYDVTRMVPAPQATTGTVLDGVNVGRGYGLVDGDDRRQFEIASVSVDVWHILEFDYSRLPKQSIGQFHEGDAYVVKWKYMVSTAVGSRQKGEHPVRVAGKEKCVYFFWQGRQSTVSEKGTSALMTVELDEERGAQVQVLQGKEPPCFLQCFQGGMVVHSGRREEEEENAQSEWRLYCVRGEVPMEGNLLEVACHCSSLRSRTSMVVLNINKALIYLWHGCKAQAHTKEVGRTAANKIKEQCPLEAGLHSSSKVTIHECDEGSEPLGFWDALGRRDRKAYDCMLQDPGNFNFTPRLFILSSSSGDFLATEFIYPARDPSVVNSMPFLQEDLYSAPQPALFLVDNHHEVYLWQGWWPIENKITGSARIRWASDRKSAMETVLQYCKGKNIKRPPPKSYLIHAGLEPLTFTNMFPSWEHREDIAEITEMDTEVSNQITLVEDVLAKLCKTIYPLADLLARPLPEGVDPLKLEIYLTDEDFEFALDMTRDEYNALPAWKQVNLKKAKGLF</sequence>
<evidence type="ECO:0000256" key="1">
    <source>
        <dbReference type="ARBA" id="ARBA00004188"/>
    </source>
</evidence>
<evidence type="ECO:0000256" key="9">
    <source>
        <dbReference type="ARBA" id="ARBA00022481"/>
    </source>
</evidence>
<dbReference type="CDD" id="cd11288">
    <property type="entry name" value="gelsolin_S5_like"/>
    <property type="match status" value="1"/>
</dbReference>
<comment type="subcellular location">
    <subcellularLocation>
        <location evidence="5">Cell membrane</location>
        <topology evidence="5">Peripheral membrane protein</topology>
        <orientation evidence="5">Cytoplasmic side</orientation>
    </subcellularLocation>
    <subcellularLocation>
        <location evidence="4">Cell projection</location>
        <location evidence="4">Invadopodium</location>
    </subcellularLocation>
    <subcellularLocation>
        <location evidence="1">Cell projection</location>
        <location evidence="1">Podosome</location>
    </subcellularLocation>
    <subcellularLocation>
        <location evidence="6">Cleavage furrow</location>
    </subcellularLocation>
    <subcellularLocation>
        <location evidence="3">Cytoplasm</location>
        <location evidence="3">Cytoskeleton</location>
    </subcellularLocation>
    <subcellularLocation>
        <location evidence="2">Midbody</location>
    </subcellularLocation>
</comment>
<proteinExistence type="inferred from homology"/>